<sequence>MRPSEAAALTERDCKLPKSGWGALILAGSRPEVGAGWTDDGESYEVRGLKRRARKTTRPVPIPPVLMQLLRRHLDEYGTAPDGRLFRAVRGGRVRSTECTEVWQDARREALPHTDFNSLLAEVP</sequence>
<protein>
    <recommendedName>
        <fullName evidence="4">Tyr recombinase domain-containing protein</fullName>
    </recommendedName>
</protein>
<proteinExistence type="predicted"/>
<evidence type="ECO:0000256" key="1">
    <source>
        <dbReference type="ARBA" id="ARBA00023172"/>
    </source>
</evidence>
<keyword evidence="3" id="KW-1185">Reference proteome</keyword>
<dbReference type="RefSeq" id="WP_330813060.1">
    <property type="nucleotide sequence ID" value="NZ_JAZBJO010000025.1"/>
</dbReference>
<name>A0ABU7Q563_9ACTN</name>
<evidence type="ECO:0000313" key="3">
    <source>
        <dbReference type="Proteomes" id="UP001354709"/>
    </source>
</evidence>
<accession>A0ABU7Q563</accession>
<dbReference type="EMBL" id="JAZBJO010000025">
    <property type="protein sequence ID" value="MEE4596395.1"/>
    <property type="molecule type" value="Genomic_DNA"/>
</dbReference>
<evidence type="ECO:0008006" key="4">
    <source>
        <dbReference type="Google" id="ProtNLM"/>
    </source>
</evidence>
<reference evidence="2 3" key="1">
    <citation type="submission" date="2023-11" db="EMBL/GenBank/DDBJ databases">
        <title>30 novel species of actinomycetes from the DSMZ collection.</title>
        <authorList>
            <person name="Nouioui I."/>
        </authorList>
    </citation>
    <scope>NUCLEOTIDE SEQUENCE [LARGE SCALE GENOMIC DNA]</scope>
    <source>
        <strain evidence="2 3">DSM 41524</strain>
    </source>
</reference>
<dbReference type="InterPro" id="IPR011010">
    <property type="entry name" value="DNA_brk_join_enz"/>
</dbReference>
<comment type="caution">
    <text evidence="2">The sequence shown here is derived from an EMBL/GenBank/DDBJ whole genome shotgun (WGS) entry which is preliminary data.</text>
</comment>
<dbReference type="Proteomes" id="UP001354709">
    <property type="component" value="Unassembled WGS sequence"/>
</dbReference>
<organism evidence="2 3">
    <name type="scientific">Streptomyces asiaticus subsp. ignotus</name>
    <dbReference type="NCBI Taxonomy" id="3098222"/>
    <lineage>
        <taxon>Bacteria</taxon>
        <taxon>Bacillati</taxon>
        <taxon>Actinomycetota</taxon>
        <taxon>Actinomycetes</taxon>
        <taxon>Kitasatosporales</taxon>
        <taxon>Streptomycetaceae</taxon>
        <taxon>Streptomyces</taxon>
        <taxon>Streptomyces violaceusniger group</taxon>
    </lineage>
</organism>
<keyword evidence="1" id="KW-0233">DNA recombination</keyword>
<dbReference type="Gene3D" id="1.10.443.10">
    <property type="entry name" value="Intergrase catalytic core"/>
    <property type="match status" value="1"/>
</dbReference>
<dbReference type="SUPFAM" id="SSF56349">
    <property type="entry name" value="DNA breaking-rejoining enzymes"/>
    <property type="match status" value="1"/>
</dbReference>
<evidence type="ECO:0000313" key="2">
    <source>
        <dbReference type="EMBL" id="MEE4596395.1"/>
    </source>
</evidence>
<dbReference type="InterPro" id="IPR013762">
    <property type="entry name" value="Integrase-like_cat_sf"/>
</dbReference>
<gene>
    <name evidence="2" type="ORF">V2J94_31660</name>
</gene>